<keyword evidence="8" id="KW-0804">Transcription</keyword>
<dbReference type="InterPro" id="IPR018764">
    <property type="entry name" value="RskA_C"/>
</dbReference>
<dbReference type="RefSeq" id="WP_134424371.1">
    <property type="nucleotide sequence ID" value="NZ_SOHA01000020.1"/>
</dbReference>
<dbReference type="GO" id="GO:0005886">
    <property type="term" value="C:plasma membrane"/>
    <property type="evidence" value="ECO:0007669"/>
    <property type="project" value="UniProtKB-SubCell"/>
</dbReference>
<feature type="compositionally biased region" description="Polar residues" evidence="11">
    <location>
        <begin position="289"/>
        <end position="302"/>
    </location>
</feature>
<dbReference type="InterPro" id="IPR041916">
    <property type="entry name" value="Anti_sigma_zinc_sf"/>
</dbReference>
<comment type="subcellular location">
    <subcellularLocation>
        <location evidence="2">Cell membrane</location>
    </subcellularLocation>
    <subcellularLocation>
        <location evidence="1">Membrane</location>
        <topology evidence="1">Single-pass membrane protein</topology>
    </subcellularLocation>
</comment>
<dbReference type="EMBL" id="SOHA01000020">
    <property type="protein sequence ID" value="TFD30722.1"/>
    <property type="molecule type" value="Genomic_DNA"/>
</dbReference>
<dbReference type="Pfam" id="PF10099">
    <property type="entry name" value="RskA_C"/>
    <property type="match status" value="1"/>
</dbReference>
<protein>
    <recommendedName>
        <fullName evidence="10">Regulator of SigK</fullName>
    </recommendedName>
    <alternativeName>
        <fullName evidence="9">Sigma-K anti-sigma factor RskA</fullName>
    </alternativeName>
</protein>
<dbReference type="Gene3D" id="1.10.10.1320">
    <property type="entry name" value="Anti-sigma factor, zinc-finger domain"/>
    <property type="match status" value="1"/>
</dbReference>
<dbReference type="OrthoDB" id="153510at2"/>
<evidence type="ECO:0000256" key="2">
    <source>
        <dbReference type="ARBA" id="ARBA00004236"/>
    </source>
</evidence>
<dbReference type="InterPro" id="IPR051474">
    <property type="entry name" value="Anti-sigma-K/W_factor"/>
</dbReference>
<accession>A0A4Y8K199</accession>
<sequence>MSDNTRNDDTHGGSGDNPGELAGAYALNALGADDAAAYEVHLAASEQARIEAAELSDTAVALGLAVTPVQPSAGLKASLMARLASTPQLAPLTAPEVAHPTEQTAPAADQSAAPAAPVVPVVAPSQASADATDASAPPRGGAAERARLRWFQRPVGVLAAAAAAVALFAGGTFVGQSLESDQFEQDQAAGLVQITAAADTQRATARTADGQEATLVWSEQSGLSALLIDDLPALSADQDYQLWYIGGSGPVSAGTFDSSGTGTVWRVLDGSLTAGDTIGVTVEPKGGSKQPTSDPIVAIQSS</sequence>
<evidence type="ECO:0000256" key="9">
    <source>
        <dbReference type="ARBA" id="ARBA00029829"/>
    </source>
</evidence>
<evidence type="ECO:0000256" key="3">
    <source>
        <dbReference type="ARBA" id="ARBA00022475"/>
    </source>
</evidence>
<dbReference type="AlphaFoldDB" id="A0A4Y8K199"/>
<keyword evidence="4 12" id="KW-0812">Transmembrane</keyword>
<keyword evidence="5 12" id="KW-1133">Transmembrane helix</keyword>
<dbReference type="PANTHER" id="PTHR37461:SF1">
    <property type="entry name" value="ANTI-SIGMA-K FACTOR RSKA"/>
    <property type="match status" value="1"/>
</dbReference>
<keyword evidence="7 12" id="KW-0472">Membrane</keyword>
<evidence type="ECO:0000256" key="10">
    <source>
        <dbReference type="ARBA" id="ARBA00030803"/>
    </source>
</evidence>
<keyword evidence="6" id="KW-0805">Transcription regulation</keyword>
<reference evidence="14 15" key="1">
    <citation type="submission" date="2019-03" db="EMBL/GenBank/DDBJ databases">
        <title>Genomics of glacier-inhabiting Cryobacterium strains.</title>
        <authorList>
            <person name="Liu Q."/>
            <person name="Xin Y.-H."/>
        </authorList>
    </citation>
    <scope>NUCLEOTIDE SEQUENCE [LARGE SCALE GENOMIC DNA]</scope>
    <source>
        <strain evidence="14 15">TMT1-51</strain>
    </source>
</reference>
<proteinExistence type="predicted"/>
<dbReference type="PANTHER" id="PTHR37461">
    <property type="entry name" value="ANTI-SIGMA-K FACTOR RSKA"/>
    <property type="match status" value="1"/>
</dbReference>
<feature type="transmembrane region" description="Helical" evidence="12">
    <location>
        <begin position="155"/>
        <end position="175"/>
    </location>
</feature>
<feature type="region of interest" description="Disordered" evidence="11">
    <location>
        <begin position="1"/>
        <end position="22"/>
    </location>
</feature>
<organism evidence="14 15">
    <name type="scientific">Cryobacterium cryoconiti</name>
    <dbReference type="NCBI Taxonomy" id="1259239"/>
    <lineage>
        <taxon>Bacteria</taxon>
        <taxon>Bacillati</taxon>
        <taxon>Actinomycetota</taxon>
        <taxon>Actinomycetes</taxon>
        <taxon>Micrococcales</taxon>
        <taxon>Microbacteriaceae</taxon>
        <taxon>Cryobacterium</taxon>
    </lineage>
</organism>
<gene>
    <name evidence="14" type="ORF">E3T49_07640</name>
</gene>
<name>A0A4Y8K199_9MICO</name>
<evidence type="ECO:0000313" key="14">
    <source>
        <dbReference type="EMBL" id="TFD30722.1"/>
    </source>
</evidence>
<evidence type="ECO:0000256" key="12">
    <source>
        <dbReference type="SAM" id="Phobius"/>
    </source>
</evidence>
<evidence type="ECO:0000256" key="7">
    <source>
        <dbReference type="ARBA" id="ARBA00023136"/>
    </source>
</evidence>
<evidence type="ECO:0000259" key="13">
    <source>
        <dbReference type="Pfam" id="PF10099"/>
    </source>
</evidence>
<keyword evidence="3" id="KW-1003">Cell membrane</keyword>
<evidence type="ECO:0000256" key="4">
    <source>
        <dbReference type="ARBA" id="ARBA00022692"/>
    </source>
</evidence>
<feature type="compositionally biased region" description="Basic and acidic residues" evidence="11">
    <location>
        <begin position="1"/>
        <end position="11"/>
    </location>
</feature>
<keyword evidence="15" id="KW-1185">Reference proteome</keyword>
<dbReference type="GO" id="GO:0016989">
    <property type="term" value="F:sigma factor antagonist activity"/>
    <property type="evidence" value="ECO:0007669"/>
    <property type="project" value="TreeGrafter"/>
</dbReference>
<feature type="domain" description="Anti-sigma K factor RskA C-terminal" evidence="13">
    <location>
        <begin position="158"/>
        <end position="296"/>
    </location>
</feature>
<dbReference type="Proteomes" id="UP000297472">
    <property type="component" value="Unassembled WGS sequence"/>
</dbReference>
<evidence type="ECO:0000256" key="8">
    <source>
        <dbReference type="ARBA" id="ARBA00023163"/>
    </source>
</evidence>
<feature type="region of interest" description="Disordered" evidence="11">
    <location>
        <begin position="283"/>
        <end position="302"/>
    </location>
</feature>
<evidence type="ECO:0000256" key="1">
    <source>
        <dbReference type="ARBA" id="ARBA00004167"/>
    </source>
</evidence>
<evidence type="ECO:0000256" key="11">
    <source>
        <dbReference type="SAM" id="MobiDB-lite"/>
    </source>
</evidence>
<evidence type="ECO:0000256" key="6">
    <source>
        <dbReference type="ARBA" id="ARBA00023015"/>
    </source>
</evidence>
<dbReference type="GO" id="GO:0006417">
    <property type="term" value="P:regulation of translation"/>
    <property type="evidence" value="ECO:0007669"/>
    <property type="project" value="TreeGrafter"/>
</dbReference>
<evidence type="ECO:0000256" key="5">
    <source>
        <dbReference type="ARBA" id="ARBA00022989"/>
    </source>
</evidence>
<evidence type="ECO:0000313" key="15">
    <source>
        <dbReference type="Proteomes" id="UP000297472"/>
    </source>
</evidence>
<comment type="caution">
    <text evidence="14">The sequence shown here is derived from an EMBL/GenBank/DDBJ whole genome shotgun (WGS) entry which is preliminary data.</text>
</comment>